<dbReference type="NCBIfam" id="NF041635">
    <property type="entry name" value="STM3941_fam"/>
    <property type="match status" value="1"/>
</dbReference>
<organism evidence="1">
    <name type="scientific">Thermomicrobium roseum</name>
    <dbReference type="NCBI Taxonomy" id="500"/>
    <lineage>
        <taxon>Bacteria</taxon>
        <taxon>Pseudomonadati</taxon>
        <taxon>Thermomicrobiota</taxon>
        <taxon>Thermomicrobia</taxon>
        <taxon>Thermomicrobiales</taxon>
        <taxon>Thermomicrobiaceae</taxon>
        <taxon>Thermomicrobium</taxon>
    </lineage>
</organism>
<protein>
    <recommendedName>
        <fullName evidence="2">PH domain-containing protein</fullName>
    </recommendedName>
</protein>
<accession>A0A7C1K3J0</accession>
<dbReference type="AlphaFoldDB" id="A0A7C1K3J0"/>
<comment type="caution">
    <text evidence="1">The sequence shown here is derived from an EMBL/GenBank/DDBJ whole genome shotgun (WGS) entry which is preliminary data.</text>
</comment>
<sequence>MESKSTDTLEPLVVRRSRLRAFVTAVVAAVLAVAAVWFAFNAETGLERLFAVSMAIFFGFAAALAALSGFERTPVIEVDEEGIVDRGSPVRVGRLRWEEVKRVEAKVVGRQPILAILVYRPQRFVVDLPPDRREVAEEAIQRHGTPFVIPWSGFDRRIEDVVERAEAFRRVYQERRK</sequence>
<dbReference type="InterPro" id="IPR048136">
    <property type="entry name" value="STM3941-like"/>
</dbReference>
<reference evidence="1" key="1">
    <citation type="journal article" date="2020" name="mSystems">
        <title>Genome- and Community-Level Interaction Insights into Carbon Utilization and Element Cycling Functions of Hydrothermarchaeota in Hydrothermal Sediment.</title>
        <authorList>
            <person name="Zhou Z."/>
            <person name="Liu Y."/>
            <person name="Xu W."/>
            <person name="Pan J."/>
            <person name="Luo Z.H."/>
            <person name="Li M."/>
        </authorList>
    </citation>
    <scope>NUCLEOTIDE SEQUENCE [LARGE SCALE GENOMIC DNA]</scope>
    <source>
        <strain evidence="1">SpSt-222</strain>
    </source>
</reference>
<name>A0A7C1K3J0_THERO</name>
<dbReference type="EMBL" id="DSJL01000007">
    <property type="protein sequence ID" value="HEF64604.1"/>
    <property type="molecule type" value="Genomic_DNA"/>
</dbReference>
<evidence type="ECO:0008006" key="2">
    <source>
        <dbReference type="Google" id="ProtNLM"/>
    </source>
</evidence>
<gene>
    <name evidence="1" type="ORF">ENP47_03225</name>
</gene>
<proteinExistence type="predicted"/>
<evidence type="ECO:0000313" key="1">
    <source>
        <dbReference type="EMBL" id="HEF64604.1"/>
    </source>
</evidence>